<dbReference type="PANTHER" id="PTHR30154:SF34">
    <property type="entry name" value="TRANSCRIPTIONAL REGULATOR AZLB"/>
    <property type="match status" value="1"/>
</dbReference>
<dbReference type="InterPro" id="IPR000485">
    <property type="entry name" value="AsnC-type_HTH_dom"/>
</dbReference>
<dbReference type="CDD" id="cd00090">
    <property type="entry name" value="HTH_ARSR"/>
    <property type="match status" value="1"/>
</dbReference>
<dbReference type="SMART" id="SM00344">
    <property type="entry name" value="HTH_ASNC"/>
    <property type="match status" value="1"/>
</dbReference>
<dbReference type="InterPro" id="IPR011008">
    <property type="entry name" value="Dimeric_a/b-barrel"/>
</dbReference>
<evidence type="ECO:0000256" key="1">
    <source>
        <dbReference type="ARBA" id="ARBA00023015"/>
    </source>
</evidence>
<protein>
    <submittedName>
        <fullName evidence="5">Lrp/AsnC family transcriptional regulator</fullName>
    </submittedName>
</protein>
<name>A0ABZ2XVD3_9RHOB</name>
<dbReference type="InterPro" id="IPR019885">
    <property type="entry name" value="Tscrpt_reg_HTH_AsnC-type_CS"/>
</dbReference>
<dbReference type="SUPFAM" id="SSF54909">
    <property type="entry name" value="Dimeric alpha+beta barrel"/>
    <property type="match status" value="1"/>
</dbReference>
<dbReference type="InterPro" id="IPR019888">
    <property type="entry name" value="Tscrpt_reg_AsnC-like"/>
</dbReference>
<keyword evidence="2" id="KW-0238">DNA-binding</keyword>
<keyword evidence="1" id="KW-0805">Transcription regulation</keyword>
<evidence type="ECO:0000313" key="5">
    <source>
        <dbReference type="EMBL" id="WZK90046.1"/>
    </source>
</evidence>
<dbReference type="Proteomes" id="UP001623232">
    <property type="component" value="Chromosome"/>
</dbReference>
<dbReference type="InterPro" id="IPR019887">
    <property type="entry name" value="Tscrpt_reg_AsnC/Lrp_C"/>
</dbReference>
<evidence type="ECO:0000256" key="3">
    <source>
        <dbReference type="ARBA" id="ARBA00023163"/>
    </source>
</evidence>
<proteinExistence type="predicted"/>
<dbReference type="Pfam" id="PF13404">
    <property type="entry name" value="HTH_AsnC-type"/>
    <property type="match status" value="1"/>
</dbReference>
<reference evidence="5 6" key="1">
    <citation type="submission" date="2023-04" db="EMBL/GenBank/DDBJ databases">
        <title>Complete genome sequence of Alisedimentitalea scapharcae.</title>
        <authorList>
            <person name="Rong J.-C."/>
            <person name="Yi M.-L."/>
            <person name="Zhao Q."/>
        </authorList>
    </citation>
    <scope>NUCLEOTIDE SEQUENCE [LARGE SCALE GENOMIC DNA]</scope>
    <source>
        <strain evidence="5 6">KCTC 42119</strain>
    </source>
</reference>
<feature type="domain" description="HTH asnC-type" evidence="4">
    <location>
        <begin position="1"/>
        <end position="65"/>
    </location>
</feature>
<gene>
    <name evidence="5" type="ORF">QEZ52_05735</name>
</gene>
<accession>A0ABZ2XVD3</accession>
<keyword evidence="6" id="KW-1185">Reference proteome</keyword>
<evidence type="ECO:0000313" key="6">
    <source>
        <dbReference type="Proteomes" id="UP001623232"/>
    </source>
</evidence>
<sequence length="139" mass="14960">MQPDRTDKRILAVLERDARTSAAAIGRAIGLSRTAVQDRISRMETAGLLLGYRPVIAPDAVTGIRVVIFVQIAERPCDPALDWLSSLVGVTDVFSISGEIDAIVHAILASPEELTRLNDRIGANPMIGAAQSQMVLQSR</sequence>
<dbReference type="InterPro" id="IPR011991">
    <property type="entry name" value="ArsR-like_HTH"/>
</dbReference>
<evidence type="ECO:0000256" key="2">
    <source>
        <dbReference type="ARBA" id="ARBA00023125"/>
    </source>
</evidence>
<dbReference type="Pfam" id="PF01037">
    <property type="entry name" value="AsnC_trans_reg"/>
    <property type="match status" value="1"/>
</dbReference>
<dbReference type="InterPro" id="IPR036388">
    <property type="entry name" value="WH-like_DNA-bd_sf"/>
</dbReference>
<dbReference type="Gene3D" id="1.10.10.10">
    <property type="entry name" value="Winged helix-like DNA-binding domain superfamily/Winged helix DNA-binding domain"/>
    <property type="match status" value="1"/>
</dbReference>
<dbReference type="PROSITE" id="PS50956">
    <property type="entry name" value="HTH_ASNC_2"/>
    <property type="match status" value="1"/>
</dbReference>
<keyword evidence="3" id="KW-0804">Transcription</keyword>
<organism evidence="5 6">
    <name type="scientific">Aliisedimentitalea scapharcae</name>
    <dbReference type="NCBI Taxonomy" id="1524259"/>
    <lineage>
        <taxon>Bacteria</taxon>
        <taxon>Pseudomonadati</taxon>
        <taxon>Pseudomonadota</taxon>
        <taxon>Alphaproteobacteria</taxon>
        <taxon>Rhodobacterales</taxon>
        <taxon>Roseobacteraceae</taxon>
        <taxon>Aliisedimentitalea</taxon>
    </lineage>
</organism>
<dbReference type="PANTHER" id="PTHR30154">
    <property type="entry name" value="LEUCINE-RESPONSIVE REGULATORY PROTEIN"/>
    <property type="match status" value="1"/>
</dbReference>
<dbReference type="RefSeq" id="WP_406648557.1">
    <property type="nucleotide sequence ID" value="NZ_CP123584.1"/>
</dbReference>
<dbReference type="Gene3D" id="3.30.70.920">
    <property type="match status" value="1"/>
</dbReference>
<dbReference type="SUPFAM" id="SSF46785">
    <property type="entry name" value="Winged helix' DNA-binding domain"/>
    <property type="match status" value="1"/>
</dbReference>
<dbReference type="EMBL" id="CP123584">
    <property type="protein sequence ID" value="WZK90046.1"/>
    <property type="molecule type" value="Genomic_DNA"/>
</dbReference>
<dbReference type="InterPro" id="IPR036390">
    <property type="entry name" value="WH_DNA-bd_sf"/>
</dbReference>
<dbReference type="PRINTS" id="PR00033">
    <property type="entry name" value="HTHASNC"/>
</dbReference>
<evidence type="ECO:0000259" key="4">
    <source>
        <dbReference type="PROSITE" id="PS50956"/>
    </source>
</evidence>
<dbReference type="PROSITE" id="PS00519">
    <property type="entry name" value="HTH_ASNC_1"/>
    <property type="match status" value="1"/>
</dbReference>